<dbReference type="Gene3D" id="3.30.70.1120">
    <property type="entry name" value="TT1725-like"/>
    <property type="match status" value="1"/>
</dbReference>
<evidence type="ECO:0000313" key="1">
    <source>
        <dbReference type="EMBL" id="VEN74135.1"/>
    </source>
</evidence>
<dbReference type="InterPro" id="IPR036746">
    <property type="entry name" value="TT1725-like_sf"/>
</dbReference>
<protein>
    <recommendedName>
        <fullName evidence="2">Cytoplasmic protein</fullName>
    </recommendedName>
</protein>
<gene>
    <name evidence="1" type="ORF">EPICR_30067</name>
</gene>
<sequence length="96" mass="10573">MVVGTGRITLRLHGCRSLKEKRKTVKSLIAGLRNRFNASVAEVGANDLLQRAEIGFSMVGNDSRKVNAGIDHAFDFAERTALAEITDMNMEMIHLS</sequence>
<dbReference type="PANTHER" id="PTHR36441">
    <property type="entry name" value="HYPOTHETICAL CYTOSOLIC PROTEIN"/>
    <property type="match status" value="1"/>
</dbReference>
<dbReference type="EMBL" id="CAACVI010000023">
    <property type="protein sequence ID" value="VEN74135.1"/>
    <property type="molecule type" value="Genomic_DNA"/>
</dbReference>
<dbReference type="PANTHER" id="PTHR36441:SF1">
    <property type="entry name" value="DUF503 DOMAIN-CONTAINING PROTEIN"/>
    <property type="match status" value="1"/>
</dbReference>
<dbReference type="InterPro" id="IPR007546">
    <property type="entry name" value="DUF503"/>
</dbReference>
<dbReference type="Pfam" id="PF04456">
    <property type="entry name" value="DUF503"/>
    <property type="match status" value="1"/>
</dbReference>
<dbReference type="AlphaFoldDB" id="A0A484HML4"/>
<reference evidence="1" key="1">
    <citation type="submission" date="2019-01" db="EMBL/GenBank/DDBJ databases">
        <authorList>
            <consortium name="Genoscope - CEA"/>
            <person name="William W."/>
        </authorList>
    </citation>
    <scope>NUCLEOTIDE SEQUENCE</scope>
    <source>
        <strain evidence="1">CR-1</strain>
    </source>
</reference>
<proteinExistence type="predicted"/>
<dbReference type="SUPFAM" id="SSF103007">
    <property type="entry name" value="Hypothetical protein TT1725"/>
    <property type="match status" value="1"/>
</dbReference>
<organism evidence="1">
    <name type="scientific">uncultured Desulfobacteraceae bacterium</name>
    <dbReference type="NCBI Taxonomy" id="218296"/>
    <lineage>
        <taxon>Bacteria</taxon>
        <taxon>Pseudomonadati</taxon>
        <taxon>Thermodesulfobacteriota</taxon>
        <taxon>Desulfobacteria</taxon>
        <taxon>Desulfobacterales</taxon>
        <taxon>Desulfobacteraceae</taxon>
        <taxon>environmental samples</taxon>
    </lineage>
</organism>
<evidence type="ECO:0008006" key="2">
    <source>
        <dbReference type="Google" id="ProtNLM"/>
    </source>
</evidence>
<name>A0A484HML4_9BACT</name>
<accession>A0A484HML4</accession>